<dbReference type="PANTHER" id="PTHR33336:SF15">
    <property type="entry name" value="ABM DOMAIN-CONTAINING PROTEIN"/>
    <property type="match status" value="1"/>
</dbReference>
<feature type="domain" description="ABM" evidence="1">
    <location>
        <begin position="2"/>
        <end position="93"/>
    </location>
</feature>
<evidence type="ECO:0000313" key="3">
    <source>
        <dbReference type="Proteomes" id="UP000008798"/>
    </source>
</evidence>
<dbReference type="PATRIC" id="fig|717962.3.peg.2769"/>
<accession>D4JAW0</accession>
<evidence type="ECO:0000259" key="1">
    <source>
        <dbReference type="PROSITE" id="PS51725"/>
    </source>
</evidence>
<dbReference type="RefSeq" id="WP_015515008.1">
    <property type="nucleotide sequence ID" value="NC_021009.1"/>
</dbReference>
<evidence type="ECO:0000313" key="2">
    <source>
        <dbReference type="EMBL" id="CBK81481.1"/>
    </source>
</evidence>
<dbReference type="InterPro" id="IPR011008">
    <property type="entry name" value="Dimeric_a/b-barrel"/>
</dbReference>
<protein>
    <submittedName>
        <fullName evidence="2">Uncharacterized conserved protein</fullName>
    </submittedName>
</protein>
<dbReference type="Gene3D" id="3.30.70.100">
    <property type="match status" value="1"/>
</dbReference>
<gene>
    <name evidence="2" type="ORF">CC1_28820</name>
</gene>
<dbReference type="EMBL" id="FP929038">
    <property type="protein sequence ID" value="CBK81481.1"/>
    <property type="molecule type" value="Genomic_DNA"/>
</dbReference>
<organism evidence="2 3">
    <name type="scientific">Coprococcus catus GD/7</name>
    <dbReference type="NCBI Taxonomy" id="717962"/>
    <lineage>
        <taxon>Bacteria</taxon>
        <taxon>Bacillati</taxon>
        <taxon>Bacillota</taxon>
        <taxon>Clostridia</taxon>
        <taxon>Lachnospirales</taxon>
        <taxon>Lachnospiraceae</taxon>
        <taxon>Coprococcus</taxon>
    </lineage>
</organism>
<dbReference type="SUPFAM" id="SSF54909">
    <property type="entry name" value="Dimeric alpha+beta barrel"/>
    <property type="match status" value="1"/>
</dbReference>
<dbReference type="PROSITE" id="PS51725">
    <property type="entry name" value="ABM"/>
    <property type="match status" value="1"/>
</dbReference>
<dbReference type="PANTHER" id="PTHR33336">
    <property type="entry name" value="QUINOL MONOOXYGENASE YGIN-RELATED"/>
    <property type="match status" value="1"/>
</dbReference>
<proteinExistence type="predicted"/>
<name>D4JAW0_9FIRM</name>
<dbReference type="KEGG" id="cct:CC1_28820"/>
<dbReference type="InterPro" id="IPR050744">
    <property type="entry name" value="AI-2_Isomerase_LsrG"/>
</dbReference>
<dbReference type="HOGENOM" id="CLU_131496_1_0_9"/>
<dbReference type="AlphaFoldDB" id="D4JAW0"/>
<dbReference type="Proteomes" id="UP000008798">
    <property type="component" value="Chromosome"/>
</dbReference>
<reference evidence="2 3" key="1">
    <citation type="submission" date="2010-03" db="EMBL/GenBank/DDBJ databases">
        <title>The genome sequence of Coprococcus catus GD/7.</title>
        <authorList>
            <consortium name="metaHIT consortium -- http://www.metahit.eu/"/>
            <person name="Pajon A."/>
            <person name="Turner K."/>
            <person name="Parkhill J."/>
            <person name="Duncan S."/>
            <person name="Flint H."/>
        </authorList>
    </citation>
    <scope>NUCLEOTIDE SEQUENCE [LARGE SCALE GENOMIC DNA]</scope>
    <source>
        <strain evidence="2 3">GD/7</strain>
    </source>
</reference>
<dbReference type="InterPro" id="IPR007138">
    <property type="entry name" value="ABM_dom"/>
</dbReference>
<dbReference type="STRING" id="717962.CC1_28820"/>
<dbReference type="GO" id="GO:0003824">
    <property type="term" value="F:catalytic activity"/>
    <property type="evidence" value="ECO:0007669"/>
    <property type="project" value="TreeGrafter"/>
</dbReference>
<sequence length="96" mass="11317">MIELHVTYTMKPGIRPKAFYDALNAATIPETCRQEKGNIRYHYFLPVDNDNQLFLLEIWEDKDSLKAHQQTPHFKAMPAIKDQFVEKTDCVRYDTL</sequence>
<dbReference type="Pfam" id="PF03992">
    <property type="entry name" value="ABM"/>
    <property type="match status" value="1"/>
</dbReference>
<reference evidence="2 3" key="2">
    <citation type="submission" date="2010-03" db="EMBL/GenBank/DDBJ databases">
        <authorList>
            <person name="Pajon A."/>
        </authorList>
    </citation>
    <scope>NUCLEOTIDE SEQUENCE [LARGE SCALE GENOMIC DNA]</scope>
    <source>
        <strain evidence="2 3">GD/7</strain>
    </source>
</reference>